<dbReference type="EMBL" id="CAJNNW010032258">
    <property type="protein sequence ID" value="CAE8712024.1"/>
    <property type="molecule type" value="Genomic_DNA"/>
</dbReference>
<evidence type="ECO:0000256" key="1">
    <source>
        <dbReference type="ARBA" id="ARBA00022527"/>
    </source>
</evidence>
<dbReference type="InterPro" id="IPR050205">
    <property type="entry name" value="CDPK_Ser/Thr_kinases"/>
</dbReference>
<dbReference type="GO" id="GO:0004674">
    <property type="term" value="F:protein serine/threonine kinase activity"/>
    <property type="evidence" value="ECO:0007669"/>
    <property type="project" value="UniProtKB-KW"/>
</dbReference>
<evidence type="ECO:0000256" key="5">
    <source>
        <dbReference type="ARBA" id="ARBA00022840"/>
    </source>
</evidence>
<dbReference type="Proteomes" id="UP000626109">
    <property type="component" value="Unassembled WGS sequence"/>
</dbReference>
<feature type="non-terminal residue" evidence="7">
    <location>
        <position position="160"/>
    </location>
</feature>
<evidence type="ECO:0000256" key="3">
    <source>
        <dbReference type="ARBA" id="ARBA00022741"/>
    </source>
</evidence>
<evidence type="ECO:0000313" key="7">
    <source>
        <dbReference type="EMBL" id="CAE8712024.1"/>
    </source>
</evidence>
<reference evidence="7" key="1">
    <citation type="submission" date="2021-02" db="EMBL/GenBank/DDBJ databases">
        <authorList>
            <person name="Dougan E. K."/>
            <person name="Rhodes N."/>
            <person name="Thang M."/>
            <person name="Chan C."/>
        </authorList>
    </citation>
    <scope>NUCLEOTIDE SEQUENCE</scope>
</reference>
<evidence type="ECO:0000256" key="4">
    <source>
        <dbReference type="ARBA" id="ARBA00022777"/>
    </source>
</evidence>
<comment type="caution">
    <text evidence="7">The sequence shown here is derived from an EMBL/GenBank/DDBJ whole genome shotgun (WGS) entry which is preliminary data.</text>
</comment>
<keyword evidence="1" id="KW-0723">Serine/threonine-protein kinase</keyword>
<keyword evidence="4" id="KW-0418">Kinase</keyword>
<evidence type="ECO:0000256" key="2">
    <source>
        <dbReference type="ARBA" id="ARBA00022679"/>
    </source>
</evidence>
<dbReference type="InterPro" id="IPR000719">
    <property type="entry name" value="Prot_kinase_dom"/>
</dbReference>
<organism evidence="7 8">
    <name type="scientific">Polarella glacialis</name>
    <name type="common">Dinoflagellate</name>
    <dbReference type="NCBI Taxonomy" id="89957"/>
    <lineage>
        <taxon>Eukaryota</taxon>
        <taxon>Sar</taxon>
        <taxon>Alveolata</taxon>
        <taxon>Dinophyceae</taxon>
        <taxon>Suessiales</taxon>
        <taxon>Suessiaceae</taxon>
        <taxon>Polarella</taxon>
    </lineage>
</organism>
<dbReference type="PROSITE" id="PS50011">
    <property type="entry name" value="PROTEIN_KINASE_DOM"/>
    <property type="match status" value="1"/>
</dbReference>
<name>A0A813KU97_POLGL</name>
<dbReference type="PANTHER" id="PTHR24349">
    <property type="entry name" value="SERINE/THREONINE-PROTEIN KINASE"/>
    <property type="match status" value="1"/>
</dbReference>
<dbReference type="Gene3D" id="1.10.510.10">
    <property type="entry name" value="Transferase(Phosphotransferase) domain 1"/>
    <property type="match status" value="1"/>
</dbReference>
<proteinExistence type="predicted"/>
<dbReference type="SMART" id="SM00220">
    <property type="entry name" value="S_TKc"/>
    <property type="match status" value="1"/>
</dbReference>
<evidence type="ECO:0000313" key="8">
    <source>
        <dbReference type="Proteomes" id="UP000626109"/>
    </source>
</evidence>
<keyword evidence="2" id="KW-0808">Transferase</keyword>
<dbReference type="SUPFAM" id="SSF56112">
    <property type="entry name" value="Protein kinase-like (PK-like)"/>
    <property type="match status" value="1"/>
</dbReference>
<protein>
    <recommendedName>
        <fullName evidence="6">Protein kinase domain-containing protein</fullName>
    </recommendedName>
</protein>
<gene>
    <name evidence="7" type="ORF">PGLA2088_LOCUS36794</name>
</gene>
<evidence type="ECO:0000259" key="6">
    <source>
        <dbReference type="PROSITE" id="PS50011"/>
    </source>
</evidence>
<dbReference type="GO" id="GO:0005524">
    <property type="term" value="F:ATP binding"/>
    <property type="evidence" value="ECO:0007669"/>
    <property type="project" value="UniProtKB-KW"/>
</dbReference>
<accession>A0A813KU97</accession>
<feature type="non-terminal residue" evidence="7">
    <location>
        <position position="1"/>
    </location>
</feature>
<sequence length="160" mass="17157">EPAAAEDDFTVKVIDFGFGCRILDGVKLKAKVGTFVYTAPEVLKNELCDEKQDLWSLGCVLFVLLSGDAPFFGPDAQSRIVQGAFSMDGGVWDGVSPSAKDLIGGLLCANPAKRFSASQVLEHPWLKLAPRCKAEASAQLGALEAFHKQGLFRHLCAGVM</sequence>
<keyword evidence="3" id="KW-0547">Nucleotide-binding</keyword>
<dbReference type="InterPro" id="IPR011009">
    <property type="entry name" value="Kinase-like_dom_sf"/>
</dbReference>
<dbReference type="Pfam" id="PF00069">
    <property type="entry name" value="Pkinase"/>
    <property type="match status" value="1"/>
</dbReference>
<feature type="domain" description="Protein kinase" evidence="6">
    <location>
        <begin position="1"/>
        <end position="126"/>
    </location>
</feature>
<dbReference type="AlphaFoldDB" id="A0A813KU97"/>
<keyword evidence="5" id="KW-0067">ATP-binding</keyword>